<evidence type="ECO:0000313" key="5">
    <source>
        <dbReference type="Proteomes" id="UP001345691"/>
    </source>
</evidence>
<evidence type="ECO:0000313" key="4">
    <source>
        <dbReference type="EMBL" id="KAK5067477.1"/>
    </source>
</evidence>
<dbReference type="InterPro" id="IPR009737">
    <property type="entry name" value="Aim32/Apd1-like"/>
</dbReference>
<feature type="region of interest" description="Disordered" evidence="3">
    <location>
        <begin position="151"/>
        <end position="170"/>
    </location>
</feature>
<dbReference type="SUPFAM" id="SSF52833">
    <property type="entry name" value="Thioredoxin-like"/>
    <property type="match status" value="1"/>
</dbReference>
<name>A0ABR0JND5_9EURO</name>
<dbReference type="EMBL" id="JAVRRF010000002">
    <property type="protein sequence ID" value="KAK5067477.1"/>
    <property type="molecule type" value="Genomic_DNA"/>
</dbReference>
<dbReference type="CDD" id="cd03062">
    <property type="entry name" value="TRX_Fd_Sucrase"/>
    <property type="match status" value="1"/>
</dbReference>
<protein>
    <recommendedName>
        <fullName evidence="2">Altered inheritance of mitochondria protein 32</fullName>
    </recommendedName>
</protein>
<dbReference type="Pfam" id="PF06999">
    <property type="entry name" value="Suc_Fer-like"/>
    <property type="match status" value="1"/>
</dbReference>
<accession>A0ABR0JND5</accession>
<sequence>MPEGLDIDRKNVLNGTISPHAQHLVVSSGRSDWTSKIEDEKDTAPWGRFTAEVKGLLGRGGDFHDPYHNDVMVSTSSFTPLELADQESSVNTTSLSSAPEQKTVDAVLFPAFRQFRGLTLDSKADTARKFVKSWFLPEEGKLNPVYKDLSESERRAKTRDPAPATSLESRPVEAPTILICSHGQRDSRCGILGPLLHAEFTSYINERKPVDKGMQLEAKLGAFLTGSSSASDKTIDVNIGMISHIGGHKWAGNVIMYIPPTFQLPSRRPHPLAGLGIWYGRVEPRHVGGIVEQTLFQGKVIQDLFRGGLGQDGETLRL</sequence>
<organism evidence="4 5">
    <name type="scientific">Exophiala sideris</name>
    <dbReference type="NCBI Taxonomy" id="1016849"/>
    <lineage>
        <taxon>Eukaryota</taxon>
        <taxon>Fungi</taxon>
        <taxon>Dikarya</taxon>
        <taxon>Ascomycota</taxon>
        <taxon>Pezizomycotina</taxon>
        <taxon>Eurotiomycetes</taxon>
        <taxon>Chaetothyriomycetidae</taxon>
        <taxon>Chaetothyriales</taxon>
        <taxon>Herpotrichiellaceae</taxon>
        <taxon>Exophiala</taxon>
    </lineage>
</organism>
<comment type="similarity">
    <text evidence="1">Belongs to the AIM32 family.</text>
</comment>
<proteinExistence type="inferred from homology"/>
<dbReference type="Proteomes" id="UP001345691">
    <property type="component" value="Unassembled WGS sequence"/>
</dbReference>
<dbReference type="InterPro" id="IPR036249">
    <property type="entry name" value="Thioredoxin-like_sf"/>
</dbReference>
<evidence type="ECO:0000256" key="2">
    <source>
        <dbReference type="ARBA" id="ARBA00040895"/>
    </source>
</evidence>
<keyword evidence="5" id="KW-1185">Reference proteome</keyword>
<dbReference type="PANTHER" id="PTHR31902">
    <property type="entry name" value="ACTIN PATCHES DISTAL PROTEIN 1"/>
    <property type="match status" value="1"/>
</dbReference>
<dbReference type="PANTHER" id="PTHR31902:SF7">
    <property type="entry name" value="ALTERED INHERITANCE OF MITOCHONDRIA PROTEIN 32"/>
    <property type="match status" value="1"/>
</dbReference>
<comment type="caution">
    <text evidence="4">The sequence shown here is derived from an EMBL/GenBank/DDBJ whole genome shotgun (WGS) entry which is preliminary data.</text>
</comment>
<dbReference type="Gene3D" id="3.40.30.10">
    <property type="entry name" value="Glutaredoxin"/>
    <property type="match status" value="1"/>
</dbReference>
<reference evidence="4 5" key="1">
    <citation type="submission" date="2023-08" db="EMBL/GenBank/DDBJ databases">
        <title>Black Yeasts Isolated from many extreme environments.</title>
        <authorList>
            <person name="Coleine C."/>
            <person name="Stajich J.E."/>
            <person name="Selbmann L."/>
        </authorList>
    </citation>
    <scope>NUCLEOTIDE SEQUENCE [LARGE SCALE GENOMIC DNA]</scope>
    <source>
        <strain evidence="4 5">CCFEE 6328</strain>
    </source>
</reference>
<evidence type="ECO:0000256" key="1">
    <source>
        <dbReference type="ARBA" id="ARBA00038208"/>
    </source>
</evidence>
<gene>
    <name evidence="4" type="ORF">LTR69_001465</name>
</gene>
<evidence type="ECO:0000256" key="3">
    <source>
        <dbReference type="SAM" id="MobiDB-lite"/>
    </source>
</evidence>
<feature type="compositionally biased region" description="Basic and acidic residues" evidence="3">
    <location>
        <begin position="151"/>
        <end position="160"/>
    </location>
</feature>